<dbReference type="OMA" id="GYWDPYF"/>
<feature type="region of interest" description="Disordered" evidence="1">
    <location>
        <begin position="95"/>
        <end position="149"/>
    </location>
</feature>
<dbReference type="GeneID" id="24265621"/>
<sequence>MNGRKGVFLLCTKACMYTLLFWIMNCSNTCQYGNSYSVMNNSLGTAMNSRGMRALAEAVEEDETVEQDETLEQFEQETIGEDETLEQVEQETIGEDEAAEQVTSEEDEAAEQVTSEEDEAAEQVTSEEEEVVEQVPQQAPPQASQTANVEGDNMSIPESFQNLSQQQQVLEHYKKIRGDFYRNFKPTISGDIEDLKKTVRLLRTRELALQGDEEALHSYPPGYFDPHIALQKALQASMIKQHQYRQMLANYFADVPLIDDFETNRDPNAPYYERRYGRLSLKPGPTGKICSIKQEEVRGKKDIGKGKDKKKKKRRRFWCCA</sequence>
<organism evidence="3 4">
    <name type="scientific">Plasmodium fragile</name>
    <dbReference type="NCBI Taxonomy" id="5857"/>
    <lineage>
        <taxon>Eukaryota</taxon>
        <taxon>Sar</taxon>
        <taxon>Alveolata</taxon>
        <taxon>Apicomplexa</taxon>
        <taxon>Aconoidasida</taxon>
        <taxon>Haemosporida</taxon>
        <taxon>Plasmodiidae</taxon>
        <taxon>Plasmodium</taxon>
        <taxon>Plasmodium (Plasmodium)</taxon>
    </lineage>
</organism>
<feature type="signal peptide" evidence="2">
    <location>
        <begin position="1"/>
        <end position="29"/>
    </location>
</feature>
<dbReference type="RefSeq" id="XP_012333381.1">
    <property type="nucleotide sequence ID" value="XM_012477958.1"/>
</dbReference>
<reference evidence="3 4" key="1">
    <citation type="submission" date="2014-03" db="EMBL/GenBank/DDBJ databases">
        <title>The Genome Sequence of Plasmodium fragile nilgiri.</title>
        <authorList>
            <consortium name="The Broad Institute Genomics Platform"/>
            <consortium name="The Broad Institute Genome Sequencing Center for Infectious Disease"/>
            <person name="Neafsey D."/>
            <person name="Duraisingh M."/>
            <person name="Young S.K."/>
            <person name="Zeng Q."/>
            <person name="Gargeya S."/>
            <person name="Abouelleil A."/>
            <person name="Alvarado L."/>
            <person name="Chapman S.B."/>
            <person name="Gainer-Dewar J."/>
            <person name="Goldberg J."/>
            <person name="Griggs A."/>
            <person name="Gujja S."/>
            <person name="Hansen M."/>
            <person name="Howarth C."/>
            <person name="Imamovic A."/>
            <person name="Larimer J."/>
            <person name="Pearson M."/>
            <person name="Poon T.W."/>
            <person name="Priest M."/>
            <person name="Roberts A."/>
            <person name="Saif S."/>
            <person name="Shea T."/>
            <person name="Sykes S."/>
            <person name="Wortman J."/>
            <person name="Nusbaum C."/>
            <person name="Birren B."/>
        </authorList>
    </citation>
    <scope>NUCLEOTIDE SEQUENCE [LARGE SCALE GENOMIC DNA]</scope>
    <source>
        <strain evidence="4">nilgiri</strain>
    </source>
</reference>
<dbReference type="AlphaFoldDB" id="A0A0D9QT61"/>
<feature type="compositionally biased region" description="Acidic residues" evidence="1">
    <location>
        <begin position="95"/>
        <end position="132"/>
    </location>
</feature>
<feature type="chain" id="PRO_5002344243" evidence="2">
    <location>
        <begin position="30"/>
        <end position="321"/>
    </location>
</feature>
<gene>
    <name evidence="3" type="ORF">AK88_00307</name>
</gene>
<dbReference type="VEuPathDB" id="PlasmoDB:AK88_00307"/>
<name>A0A0D9QT61_PLAFR</name>
<proteinExistence type="predicted"/>
<evidence type="ECO:0000313" key="3">
    <source>
        <dbReference type="EMBL" id="KJP90138.1"/>
    </source>
</evidence>
<evidence type="ECO:0000256" key="2">
    <source>
        <dbReference type="SAM" id="SignalP"/>
    </source>
</evidence>
<evidence type="ECO:0000256" key="1">
    <source>
        <dbReference type="SAM" id="MobiDB-lite"/>
    </source>
</evidence>
<feature type="compositionally biased region" description="Low complexity" evidence="1">
    <location>
        <begin position="133"/>
        <end position="147"/>
    </location>
</feature>
<protein>
    <submittedName>
        <fullName evidence="3">Uncharacterized protein</fullName>
    </submittedName>
</protein>
<dbReference type="EMBL" id="KQ001646">
    <property type="protein sequence ID" value="KJP90138.1"/>
    <property type="molecule type" value="Genomic_DNA"/>
</dbReference>
<dbReference type="OrthoDB" id="386608at2759"/>
<keyword evidence="2" id="KW-0732">Signal</keyword>
<dbReference type="Proteomes" id="UP000054561">
    <property type="component" value="Unassembled WGS sequence"/>
</dbReference>
<accession>A0A0D9QT61</accession>
<evidence type="ECO:0000313" key="4">
    <source>
        <dbReference type="Proteomes" id="UP000054561"/>
    </source>
</evidence>
<keyword evidence="4" id="KW-1185">Reference proteome</keyword>